<dbReference type="GO" id="GO:0090524">
    <property type="term" value="F:cytochrome-b5 reductase activity, acting on NADH"/>
    <property type="evidence" value="ECO:0007669"/>
    <property type="project" value="UniProtKB-EC"/>
</dbReference>
<dbReference type="EC" id="1.6.2.2" evidence="17"/>
<dbReference type="InterPro" id="IPR001433">
    <property type="entry name" value="OxRdtase_FAD/NAD-bd"/>
</dbReference>
<dbReference type="InterPro" id="IPR008333">
    <property type="entry name" value="Cbr1-like_FAD-bd_dom"/>
</dbReference>
<keyword evidence="5 16" id="KW-0285">Flavoprotein</keyword>
<dbReference type="Pfam" id="PF00970">
    <property type="entry name" value="FAD_binding_6"/>
    <property type="match status" value="1"/>
</dbReference>
<keyword evidence="13" id="KW-0472">Membrane</keyword>
<dbReference type="PROSITE" id="PS51384">
    <property type="entry name" value="FAD_FR"/>
    <property type="match status" value="1"/>
</dbReference>
<gene>
    <name evidence="19" type="ORF">AX774_g4614</name>
</gene>
<accession>A0A1R1PLT6</accession>
<dbReference type="OrthoDB" id="432685at2759"/>
<evidence type="ECO:0000256" key="1">
    <source>
        <dbReference type="ARBA" id="ARBA00001974"/>
    </source>
</evidence>
<keyword evidence="6" id="KW-0812">Transmembrane</keyword>
<dbReference type="PRINTS" id="PR00371">
    <property type="entry name" value="FPNCR"/>
</dbReference>
<dbReference type="InterPro" id="IPR001709">
    <property type="entry name" value="Flavoprot_Pyr_Nucl_cyt_Rdtase"/>
</dbReference>
<dbReference type="InterPro" id="IPR001834">
    <property type="entry name" value="CBR-like"/>
</dbReference>
<evidence type="ECO:0000256" key="12">
    <source>
        <dbReference type="ARBA" id="ARBA00023128"/>
    </source>
</evidence>
<evidence type="ECO:0000256" key="13">
    <source>
        <dbReference type="ARBA" id="ARBA00023136"/>
    </source>
</evidence>
<dbReference type="InterPro" id="IPR039261">
    <property type="entry name" value="FNR_nucleotide-bd"/>
</dbReference>
<dbReference type="FunFam" id="2.40.30.10:FF:000032">
    <property type="entry name" value="NADH-cytochrome b5 reductase"/>
    <property type="match status" value="1"/>
</dbReference>
<dbReference type="Gene3D" id="2.40.30.10">
    <property type="entry name" value="Translation factors"/>
    <property type="match status" value="1"/>
</dbReference>
<keyword evidence="12" id="KW-0496">Mitochondrion</keyword>
<evidence type="ECO:0000256" key="5">
    <source>
        <dbReference type="ARBA" id="ARBA00022630"/>
    </source>
</evidence>
<feature type="binding site" evidence="16">
    <location>
        <position position="109"/>
    </location>
    <ligand>
        <name>FAD</name>
        <dbReference type="ChEBI" id="CHEBI:57692"/>
    </ligand>
</feature>
<comment type="subcellular location">
    <subcellularLocation>
        <location evidence="2">Mitochondrion outer membrane</location>
    </subcellularLocation>
</comment>
<dbReference type="CDD" id="cd06183">
    <property type="entry name" value="cyt_b5_reduct_like"/>
    <property type="match status" value="1"/>
</dbReference>
<protein>
    <recommendedName>
        <fullName evidence="17">NADH-cytochrome b5 reductase</fullName>
        <ecNumber evidence="17">1.6.2.2</ecNumber>
    </recommendedName>
</protein>
<dbReference type="PRINTS" id="PR00406">
    <property type="entry name" value="CYTB5RDTASE"/>
</dbReference>
<reference evidence="20" key="1">
    <citation type="submission" date="2017-01" db="EMBL/GenBank/DDBJ databases">
        <authorList>
            <person name="Wang Y."/>
            <person name="White M."/>
            <person name="Kvist S."/>
            <person name="Moncalvo J.-M."/>
        </authorList>
    </citation>
    <scope>NUCLEOTIDE SEQUENCE [LARGE SCALE GENOMIC DNA]</scope>
    <source>
        <strain evidence="20">COL-18-3</strain>
    </source>
</reference>
<comment type="pathway">
    <text evidence="3">Protein modification; peptidyl-diphthamide biosynthesis.</text>
</comment>
<dbReference type="GO" id="GO:0005741">
    <property type="term" value="C:mitochondrial outer membrane"/>
    <property type="evidence" value="ECO:0007669"/>
    <property type="project" value="UniProtKB-SubCell"/>
</dbReference>
<evidence type="ECO:0000256" key="14">
    <source>
        <dbReference type="ARBA" id="ARBA00047682"/>
    </source>
</evidence>
<keyword evidence="7" id="KW-1000">Mitochondrion outer membrane</keyword>
<comment type="caution">
    <text evidence="19">The sequence shown here is derived from an EMBL/GenBank/DDBJ whole genome shotgun (WGS) entry which is preliminary data.</text>
</comment>
<dbReference type="Pfam" id="PF00175">
    <property type="entry name" value="NAD_binding_1"/>
    <property type="match status" value="1"/>
</dbReference>
<dbReference type="PANTHER" id="PTHR19370:SF184">
    <property type="entry name" value="NADH-CYTOCHROME B5 REDUCTASE-LIKE"/>
    <property type="match status" value="1"/>
</dbReference>
<evidence type="ECO:0000256" key="16">
    <source>
        <dbReference type="PIRSR" id="PIRSR601834-1"/>
    </source>
</evidence>
<evidence type="ECO:0000256" key="6">
    <source>
        <dbReference type="ARBA" id="ARBA00022692"/>
    </source>
</evidence>
<keyword evidence="9" id="KW-1133">Transmembrane helix</keyword>
<comment type="cofactor">
    <cofactor evidence="1 16 17">
        <name>FAD</name>
        <dbReference type="ChEBI" id="CHEBI:57692"/>
    </cofactor>
</comment>
<feature type="binding site" evidence="16">
    <location>
        <position position="177"/>
    </location>
    <ligand>
        <name>FAD</name>
        <dbReference type="ChEBI" id="CHEBI:57692"/>
    </ligand>
</feature>
<evidence type="ECO:0000256" key="7">
    <source>
        <dbReference type="ARBA" id="ARBA00022787"/>
    </source>
</evidence>
<evidence type="ECO:0000256" key="9">
    <source>
        <dbReference type="ARBA" id="ARBA00022989"/>
    </source>
</evidence>
<evidence type="ECO:0000256" key="4">
    <source>
        <dbReference type="ARBA" id="ARBA00006105"/>
    </source>
</evidence>
<comment type="similarity">
    <text evidence="4 17">Belongs to the flavoprotein pyridine nucleotide cytochrome reductase family.</text>
</comment>
<evidence type="ECO:0000256" key="3">
    <source>
        <dbReference type="ARBA" id="ARBA00005156"/>
    </source>
</evidence>
<dbReference type="SUPFAM" id="SSF52343">
    <property type="entry name" value="Ferredoxin reductase-like, C-terminal NADP-linked domain"/>
    <property type="match status" value="1"/>
</dbReference>
<organism evidence="19 20">
    <name type="scientific">Zancudomyces culisetae</name>
    <name type="common">Gut fungus</name>
    <name type="synonym">Smittium culisetae</name>
    <dbReference type="NCBI Taxonomy" id="1213189"/>
    <lineage>
        <taxon>Eukaryota</taxon>
        <taxon>Fungi</taxon>
        <taxon>Fungi incertae sedis</taxon>
        <taxon>Zoopagomycota</taxon>
        <taxon>Kickxellomycotina</taxon>
        <taxon>Harpellomycetes</taxon>
        <taxon>Harpellales</taxon>
        <taxon>Legeriomycetaceae</taxon>
        <taxon>Zancudomyces</taxon>
    </lineage>
</organism>
<dbReference type="SUPFAM" id="SSF63380">
    <property type="entry name" value="Riboflavin synthase domain-like"/>
    <property type="match status" value="1"/>
</dbReference>
<evidence type="ECO:0000313" key="20">
    <source>
        <dbReference type="Proteomes" id="UP000188320"/>
    </source>
</evidence>
<keyword evidence="20" id="KW-1185">Reference proteome</keyword>
<sequence>MFQQAVLGLAAVTFVFSVGAILYVKITGTETFVSIKDQREKKLKQNGGSSQIALSKTEFRNFKLIEKYQISSNTYRLIFQLADKNQILGLGLGQCVSVKMNINGKEIMRSYTPVSKLNELGQFELVVKVYPTGVMTPALKDLQVGQNVSVRGPKGNFVYKPEKFKQFIMLAGGSGITPMYQVIQELLANNADTTKITLVYANVGFDDILLKSELDNLAKQHSDRFVLHYVLEKPSGDWVSEGGSVGYITKDIILNNLDNSLIPQTQALLCGPLPMIKAMEGHLESIGFQPADLISKPDHQIYKF</sequence>
<keyword evidence="8 16" id="KW-0274">FAD</keyword>
<comment type="catalytic activity">
    <reaction evidence="15">
        <text>2 Fe(3+)-[Dph3] + NADH = 2 Fe(2+)-[Dph3] + NAD(+) + H(+)</text>
        <dbReference type="Rhea" id="RHEA:71231"/>
        <dbReference type="Rhea" id="RHEA-COMP:18002"/>
        <dbReference type="Rhea" id="RHEA-COMP:18003"/>
        <dbReference type="ChEBI" id="CHEBI:15378"/>
        <dbReference type="ChEBI" id="CHEBI:29033"/>
        <dbReference type="ChEBI" id="CHEBI:29034"/>
        <dbReference type="ChEBI" id="CHEBI:57540"/>
        <dbReference type="ChEBI" id="CHEBI:57945"/>
        <dbReference type="ChEBI" id="CHEBI:83228"/>
    </reaction>
    <physiologicalReaction direction="left-to-right" evidence="15">
        <dbReference type="Rhea" id="RHEA:71232"/>
    </physiologicalReaction>
</comment>
<dbReference type="EMBL" id="LSSK01000782">
    <property type="protein sequence ID" value="OMH81924.1"/>
    <property type="molecule type" value="Genomic_DNA"/>
</dbReference>
<feature type="binding site" evidence="16">
    <location>
        <position position="111"/>
    </location>
    <ligand>
        <name>FAD</name>
        <dbReference type="ChEBI" id="CHEBI:57692"/>
    </ligand>
</feature>
<evidence type="ECO:0000256" key="8">
    <source>
        <dbReference type="ARBA" id="ARBA00022827"/>
    </source>
</evidence>
<comment type="catalytic activity">
    <reaction evidence="14 17">
        <text>2 Fe(III)-[cytochrome b5] + NADH = 2 Fe(II)-[cytochrome b5] + NAD(+) + H(+)</text>
        <dbReference type="Rhea" id="RHEA:46680"/>
        <dbReference type="Rhea" id="RHEA-COMP:10438"/>
        <dbReference type="Rhea" id="RHEA-COMP:10439"/>
        <dbReference type="ChEBI" id="CHEBI:15378"/>
        <dbReference type="ChEBI" id="CHEBI:29033"/>
        <dbReference type="ChEBI" id="CHEBI:29034"/>
        <dbReference type="ChEBI" id="CHEBI:57540"/>
        <dbReference type="ChEBI" id="CHEBI:57945"/>
        <dbReference type="EC" id="1.6.2.2"/>
    </reaction>
</comment>
<evidence type="ECO:0000256" key="10">
    <source>
        <dbReference type="ARBA" id="ARBA00023002"/>
    </source>
</evidence>
<keyword evidence="11 17" id="KW-0520">NAD</keyword>
<dbReference type="Gene3D" id="3.40.50.80">
    <property type="entry name" value="Nucleotide-binding domain of ferredoxin-NADP reductase (FNR) module"/>
    <property type="match status" value="1"/>
</dbReference>
<evidence type="ECO:0000256" key="15">
    <source>
        <dbReference type="ARBA" id="ARBA00049138"/>
    </source>
</evidence>
<dbReference type="InterPro" id="IPR017927">
    <property type="entry name" value="FAD-bd_FR_type"/>
</dbReference>
<dbReference type="PANTHER" id="PTHR19370">
    <property type="entry name" value="NADH-CYTOCHROME B5 REDUCTASE"/>
    <property type="match status" value="1"/>
</dbReference>
<dbReference type="FunFam" id="3.40.50.80:FF:000019">
    <property type="entry name" value="NADH-cytochrome b5 reductase"/>
    <property type="match status" value="1"/>
</dbReference>
<evidence type="ECO:0000259" key="18">
    <source>
        <dbReference type="PROSITE" id="PS51384"/>
    </source>
</evidence>
<keyword evidence="10 17" id="KW-0560">Oxidoreductase</keyword>
<dbReference type="InterPro" id="IPR017938">
    <property type="entry name" value="Riboflavin_synthase-like_b-brl"/>
</dbReference>
<evidence type="ECO:0000256" key="2">
    <source>
        <dbReference type="ARBA" id="ARBA00004294"/>
    </source>
</evidence>
<proteinExistence type="inferred from homology"/>
<dbReference type="AlphaFoldDB" id="A0A1R1PLT6"/>
<feature type="binding site" evidence="16">
    <location>
        <position position="128"/>
    </location>
    <ligand>
        <name>FAD</name>
        <dbReference type="ChEBI" id="CHEBI:57692"/>
    </ligand>
</feature>
<feature type="binding site" evidence="16">
    <location>
        <position position="135"/>
    </location>
    <ligand>
        <name>FAD</name>
        <dbReference type="ChEBI" id="CHEBI:57692"/>
    </ligand>
</feature>
<evidence type="ECO:0000256" key="11">
    <source>
        <dbReference type="ARBA" id="ARBA00023027"/>
    </source>
</evidence>
<feature type="binding site" evidence="16">
    <location>
        <position position="126"/>
    </location>
    <ligand>
        <name>FAD</name>
        <dbReference type="ChEBI" id="CHEBI:57692"/>
    </ligand>
</feature>
<evidence type="ECO:0000313" key="19">
    <source>
        <dbReference type="EMBL" id="OMH81924.1"/>
    </source>
</evidence>
<dbReference type="Proteomes" id="UP000188320">
    <property type="component" value="Unassembled WGS sequence"/>
</dbReference>
<feature type="domain" description="FAD-binding FR-type" evidence="18">
    <location>
        <begin position="57"/>
        <end position="160"/>
    </location>
</feature>
<evidence type="ECO:0000256" key="17">
    <source>
        <dbReference type="RuleBase" id="RU361226"/>
    </source>
</evidence>
<name>A0A1R1PLT6_ZANCU</name>